<dbReference type="Gene3D" id="3.40.50.1400">
    <property type="match status" value="2"/>
</dbReference>
<dbReference type="InterPro" id="IPR050963">
    <property type="entry name" value="Sirohydro_Cobaltochel/CbiX"/>
</dbReference>
<evidence type="ECO:0000313" key="5">
    <source>
        <dbReference type="Proteomes" id="UP000270261"/>
    </source>
</evidence>
<dbReference type="CDD" id="cd03414">
    <property type="entry name" value="CbiX_SirB_C"/>
    <property type="match status" value="1"/>
</dbReference>
<feature type="compositionally biased region" description="Basic residues" evidence="3">
    <location>
        <begin position="288"/>
        <end position="297"/>
    </location>
</feature>
<feature type="compositionally biased region" description="Basic and acidic residues" evidence="3">
    <location>
        <begin position="354"/>
        <end position="377"/>
    </location>
</feature>
<dbReference type="OrthoDB" id="9797895at2"/>
<evidence type="ECO:0000256" key="3">
    <source>
        <dbReference type="SAM" id="MobiDB-lite"/>
    </source>
</evidence>
<dbReference type="AlphaFoldDB" id="A0A426FU33"/>
<dbReference type="SUPFAM" id="SSF53800">
    <property type="entry name" value="Chelatase"/>
    <property type="match status" value="1"/>
</dbReference>
<evidence type="ECO:0000256" key="2">
    <source>
        <dbReference type="ARBA" id="ARBA00023239"/>
    </source>
</evidence>
<keyword evidence="1" id="KW-0479">Metal-binding</keyword>
<dbReference type="Pfam" id="PF01903">
    <property type="entry name" value="CbiX"/>
    <property type="match status" value="2"/>
</dbReference>
<dbReference type="GO" id="GO:0016829">
    <property type="term" value="F:lyase activity"/>
    <property type="evidence" value="ECO:0007669"/>
    <property type="project" value="UniProtKB-KW"/>
</dbReference>
<dbReference type="GO" id="GO:0046872">
    <property type="term" value="F:metal ion binding"/>
    <property type="evidence" value="ECO:0007669"/>
    <property type="project" value="UniProtKB-KW"/>
</dbReference>
<accession>A0A426FU33</accession>
<feature type="compositionally biased region" description="Basic and acidic residues" evidence="3">
    <location>
        <begin position="336"/>
        <end position="347"/>
    </location>
</feature>
<feature type="region of interest" description="Disordered" evidence="3">
    <location>
        <begin position="265"/>
        <end position="387"/>
    </location>
</feature>
<evidence type="ECO:0000256" key="1">
    <source>
        <dbReference type="ARBA" id="ARBA00022723"/>
    </source>
</evidence>
<dbReference type="PANTHER" id="PTHR33542:SF3">
    <property type="entry name" value="SIROHYDROCHLORIN FERROCHELATASE, CHLOROPLASTIC"/>
    <property type="match status" value="1"/>
</dbReference>
<keyword evidence="5" id="KW-1185">Reference proteome</keyword>
<organism evidence="4 5">
    <name type="scientific">Lautropia dentalis</name>
    <dbReference type="NCBI Taxonomy" id="2490857"/>
    <lineage>
        <taxon>Bacteria</taxon>
        <taxon>Pseudomonadati</taxon>
        <taxon>Pseudomonadota</taxon>
        <taxon>Betaproteobacteria</taxon>
        <taxon>Burkholderiales</taxon>
        <taxon>Burkholderiaceae</taxon>
        <taxon>Lautropia</taxon>
    </lineage>
</organism>
<evidence type="ECO:0000313" key="4">
    <source>
        <dbReference type="EMBL" id="RRN46108.1"/>
    </source>
</evidence>
<feature type="compositionally biased region" description="Basic and acidic residues" evidence="3">
    <location>
        <begin position="298"/>
        <end position="325"/>
    </location>
</feature>
<dbReference type="EMBL" id="RRUE01000001">
    <property type="protein sequence ID" value="RRN46108.1"/>
    <property type="molecule type" value="Genomic_DNA"/>
</dbReference>
<dbReference type="InterPro" id="IPR002762">
    <property type="entry name" value="CbiX-like"/>
</dbReference>
<comment type="caution">
    <text evidence="4">The sequence shown here is derived from an EMBL/GenBank/DDBJ whole genome shotgun (WGS) entry which is preliminary data.</text>
</comment>
<feature type="compositionally biased region" description="Basic residues" evidence="3">
    <location>
        <begin position="326"/>
        <end position="335"/>
    </location>
</feature>
<reference evidence="4 5" key="1">
    <citation type="submission" date="2018-11" db="EMBL/GenBank/DDBJ databases">
        <title>Genome sequencing of Lautropia sp. KCOM 2505 (= ChDC F240).</title>
        <authorList>
            <person name="Kook J.-K."/>
            <person name="Park S.-N."/>
            <person name="Lim Y.K."/>
        </authorList>
    </citation>
    <scope>NUCLEOTIDE SEQUENCE [LARGE SCALE GENOMIC DNA]</scope>
    <source>
        <strain evidence="4 5">KCOM 2505</strain>
    </source>
</reference>
<dbReference type="Proteomes" id="UP000270261">
    <property type="component" value="Unassembled WGS sequence"/>
</dbReference>
<name>A0A426FU33_9BURK</name>
<protein>
    <submittedName>
        <fullName evidence="4">Sirohydrochlorin chelatase</fullName>
    </submittedName>
</protein>
<dbReference type="CDD" id="cd03416">
    <property type="entry name" value="CbiX_SirB_N"/>
    <property type="match status" value="1"/>
</dbReference>
<sequence>MSTSDDTILLVGHGSREASGNAEILQFAEQWRALHPDWRIEVGFIEFADPLLHPAIDRAARTSRRVLVLPLILNAAGHVRHDIPEAIQWAQKRHPQVEFHYAPHLGVSDPLLRILKRLLRQAMLTLDVPDPHTTGLVLLGRGSSDRLANGDVAKMARWLWEVSDHARVDLAFTGVTFPRLEEVVRDQVRLGMMQVIVLPYYLFTGTLIQRIGRQMQNLARQYPQVRFAHTRYFGFEPEIMQMLDERVAALRAGQGAVDLDALMQPDPFRRDEGHHHHHHHHGEDGHHHHEGHGHHHHAGDGCHHRGGEGPHHDGGHAHHHGDGPLHHHTQHAGHGHAHDGHGHQHAHEHAHHHDHGDGHAHGHRHDESASGHGHDEAASTPDVPHGH</sequence>
<gene>
    <name evidence="4" type="ORF">EHV23_05165</name>
</gene>
<dbReference type="PANTHER" id="PTHR33542">
    <property type="entry name" value="SIROHYDROCHLORIN FERROCHELATASE, CHLOROPLASTIC"/>
    <property type="match status" value="1"/>
</dbReference>
<proteinExistence type="predicted"/>
<keyword evidence="2" id="KW-0456">Lyase</keyword>